<feature type="domain" description="SPX" evidence="9">
    <location>
        <begin position="1"/>
        <end position="374"/>
    </location>
</feature>
<evidence type="ECO:0000256" key="2">
    <source>
        <dbReference type="ARBA" id="ARBA00009665"/>
    </source>
</evidence>
<sequence length="979" mass="114037">MKFEETLREGLVPEWQDQYLDYKQGKKQIKKLRKLKEEYETEVYINLNFPATLDTNINQPTSDRTPLLDLSEPQEAYTIEPYQPPHSAGQQSEHTRKRRRLSIFDFSIRTPPTKKDEFYSEKENFMTWLNKQAAKVDDFYIEKEQDAYERFLLLEDQLYELRDQKNQLMREKSNHDLRNHRHSSATNNVVHKVNDLAYHTRFALSGLNKFELPTLPSMKFLKKFKSKKKKEETEDQLSLLIQESVDLNYAENRIRNGDVELVETASSKAEDPTSASEADGEGDSETMSVPDAPPPVLTQEQIQQSNRRDYVVKKQHFGVPYLFAKKQLKHALLEHYRALSLLQSFKTLNRTGFRKITKKFDKAMGTEIMEPFLKKLDTTSYFVTSDLLEKLINQVEELYIAFFDPGSRDRKHALEKLRTIAYTINASEMRPPTFYKDFFVGGVFLGFGLPLFVLALYTALHKNFTGEMPEATPLLQIWGGFFLLNFALVLFTLNLAIFDKFKINYKFIFEFNVATALNYKQFLVLPAFGFTLLSLVAWFSFNDFWPHKFPGRDWPWIYFGIVVVIFLWPGKRFYGTSRRWLQIAMLRLIFSGLYPVEFRDFFLGDIVSSLTYSLSNSALFFCLYSRHWKGTLGGQNPADNTCGSNKSRVMGFLATLPSLWRFLQCIRRYMDTGDWFPHLANSLKYSMSAIYYITLSIYRIDRRSETKAVFIVFACINSIYTSIWDIVMDWSLLQSDSKHFLLRDHLFYKKPIYYYLAMVTDVLLRFQWVFYAFFGRAINESAATGFLVALAELFRRFIWLTFRMENEHATNVFLFRASKDTPLPYSVSKKVEKAVKKLVELRYYAKYPEDVMPEEEQQQQQQQGESTAGTRPGTANVSGASARAYSTAVRDSRDEEASVAVSRRTMVSSEMAPHKQSTFSKISTKLNRAHIKDFQRRKTTADIEEDSDDDDDDDLSLAPLKRTPTRASSRLTSVRDDTR</sequence>
<comment type="caution">
    <text evidence="10">The sequence shown here is derived from an EMBL/GenBank/DDBJ whole genome shotgun (WGS) entry which is preliminary data.</text>
</comment>
<dbReference type="OrthoDB" id="9970435at2759"/>
<feature type="region of interest" description="Disordered" evidence="6">
    <location>
        <begin position="263"/>
        <end position="296"/>
    </location>
</feature>
<evidence type="ECO:0000256" key="3">
    <source>
        <dbReference type="ARBA" id="ARBA00022692"/>
    </source>
</evidence>
<feature type="transmembrane region" description="Helical" evidence="7">
    <location>
        <begin position="752"/>
        <end position="774"/>
    </location>
</feature>
<feature type="compositionally biased region" description="Polar residues" evidence="6">
    <location>
        <begin position="915"/>
        <end position="926"/>
    </location>
</feature>
<dbReference type="Pfam" id="PF03124">
    <property type="entry name" value="EXS"/>
    <property type="match status" value="1"/>
</dbReference>
<dbReference type="PROSITE" id="PS51380">
    <property type="entry name" value="EXS"/>
    <property type="match status" value="1"/>
</dbReference>
<feature type="region of interest" description="Disordered" evidence="6">
    <location>
        <begin position="850"/>
        <end position="979"/>
    </location>
</feature>
<keyword evidence="11" id="KW-1185">Reference proteome</keyword>
<evidence type="ECO:0000256" key="5">
    <source>
        <dbReference type="ARBA" id="ARBA00023136"/>
    </source>
</evidence>
<feature type="compositionally biased region" description="Acidic residues" evidence="6">
    <location>
        <begin position="942"/>
        <end position="955"/>
    </location>
</feature>
<evidence type="ECO:0000259" key="9">
    <source>
        <dbReference type="PROSITE" id="PS51382"/>
    </source>
</evidence>
<evidence type="ECO:0000313" key="11">
    <source>
        <dbReference type="Proteomes" id="UP000253472"/>
    </source>
</evidence>
<evidence type="ECO:0000256" key="1">
    <source>
        <dbReference type="ARBA" id="ARBA00004141"/>
    </source>
</evidence>
<dbReference type="STRING" id="5486.A0A367Y4L4"/>
<dbReference type="EMBL" id="QLNQ01000026">
    <property type="protein sequence ID" value="RCK60530.1"/>
    <property type="molecule type" value="Genomic_DNA"/>
</dbReference>
<dbReference type="GO" id="GO:0005886">
    <property type="term" value="C:plasma membrane"/>
    <property type="evidence" value="ECO:0007669"/>
    <property type="project" value="TreeGrafter"/>
</dbReference>
<dbReference type="InterPro" id="IPR004331">
    <property type="entry name" value="SPX_dom"/>
</dbReference>
<dbReference type="GO" id="GO:0005794">
    <property type="term" value="C:Golgi apparatus"/>
    <property type="evidence" value="ECO:0007669"/>
    <property type="project" value="TreeGrafter"/>
</dbReference>
<keyword evidence="3 7" id="KW-0812">Transmembrane</keyword>
<protein>
    <submittedName>
        <fullName evidence="10">Protein SYG1</fullName>
    </submittedName>
</protein>
<feature type="transmembrane region" description="Helical" evidence="7">
    <location>
        <begin position="708"/>
        <end position="732"/>
    </location>
</feature>
<organism evidence="10 11">
    <name type="scientific">Candida viswanathii</name>
    <dbReference type="NCBI Taxonomy" id="5486"/>
    <lineage>
        <taxon>Eukaryota</taxon>
        <taxon>Fungi</taxon>
        <taxon>Dikarya</taxon>
        <taxon>Ascomycota</taxon>
        <taxon>Saccharomycotina</taxon>
        <taxon>Pichiomycetes</taxon>
        <taxon>Debaryomycetaceae</taxon>
        <taxon>Candida/Lodderomyces clade</taxon>
        <taxon>Candida</taxon>
    </lineage>
</organism>
<feature type="transmembrane region" description="Helical" evidence="7">
    <location>
        <begin position="553"/>
        <end position="568"/>
    </location>
</feature>
<dbReference type="PANTHER" id="PTHR10783">
    <property type="entry name" value="XENOTROPIC AND POLYTROPIC RETROVIRUS RECEPTOR 1-RELATED"/>
    <property type="match status" value="1"/>
</dbReference>
<proteinExistence type="inferred from homology"/>
<evidence type="ECO:0000259" key="8">
    <source>
        <dbReference type="PROSITE" id="PS51380"/>
    </source>
</evidence>
<dbReference type="GO" id="GO:0000822">
    <property type="term" value="F:inositol hexakisphosphate binding"/>
    <property type="evidence" value="ECO:0007669"/>
    <property type="project" value="TreeGrafter"/>
</dbReference>
<evidence type="ECO:0000256" key="7">
    <source>
        <dbReference type="SAM" id="Phobius"/>
    </source>
</evidence>
<evidence type="ECO:0000256" key="4">
    <source>
        <dbReference type="ARBA" id="ARBA00022989"/>
    </source>
</evidence>
<reference evidence="10 11" key="1">
    <citation type="submission" date="2018-06" db="EMBL/GenBank/DDBJ databases">
        <title>Whole genome sequencing of Candida tropicalis (genome annotated by CSBL at Korea University).</title>
        <authorList>
            <person name="Ahn J."/>
        </authorList>
    </citation>
    <scope>NUCLEOTIDE SEQUENCE [LARGE SCALE GENOMIC DNA]</scope>
    <source>
        <strain evidence="10 11">ATCC 20962</strain>
    </source>
</reference>
<evidence type="ECO:0000256" key="6">
    <source>
        <dbReference type="SAM" id="MobiDB-lite"/>
    </source>
</evidence>
<feature type="transmembrane region" description="Helical" evidence="7">
    <location>
        <begin position="438"/>
        <end position="457"/>
    </location>
</feature>
<keyword evidence="4 7" id="KW-1133">Transmembrane helix</keyword>
<name>A0A367Y4L4_9ASCO</name>
<dbReference type="AlphaFoldDB" id="A0A367Y4L4"/>
<dbReference type="GO" id="GO:0016036">
    <property type="term" value="P:cellular response to phosphate starvation"/>
    <property type="evidence" value="ECO:0007669"/>
    <property type="project" value="TreeGrafter"/>
</dbReference>
<dbReference type="Proteomes" id="UP000253472">
    <property type="component" value="Unassembled WGS sequence"/>
</dbReference>
<feature type="transmembrane region" description="Helical" evidence="7">
    <location>
        <begin position="519"/>
        <end position="541"/>
    </location>
</feature>
<gene>
    <name evidence="10" type="primary">SYG1_1</name>
    <name evidence="10" type="ORF">Cantr_08580</name>
</gene>
<accession>A0A367Y4L4</accession>
<comment type="similarity">
    <text evidence="2">Belongs to the SYG1 (TC 2.A.94) family.</text>
</comment>
<evidence type="ECO:0000313" key="10">
    <source>
        <dbReference type="EMBL" id="RCK60530.1"/>
    </source>
</evidence>
<feature type="domain" description="EXS" evidence="8">
    <location>
        <begin position="641"/>
        <end position="835"/>
    </location>
</feature>
<dbReference type="Pfam" id="PF03105">
    <property type="entry name" value="SPX"/>
    <property type="match status" value="1"/>
</dbReference>
<dbReference type="InterPro" id="IPR004342">
    <property type="entry name" value="EXS_C"/>
</dbReference>
<dbReference type="PANTHER" id="PTHR10783:SF103">
    <property type="entry name" value="SOLUTE CARRIER FAMILY 53 MEMBER 1"/>
    <property type="match status" value="1"/>
</dbReference>
<comment type="subcellular location">
    <subcellularLocation>
        <location evidence="1">Membrane</location>
        <topology evidence="1">Multi-pass membrane protein</topology>
    </subcellularLocation>
</comment>
<feature type="compositionally biased region" description="Polar residues" evidence="6">
    <location>
        <begin position="864"/>
        <end position="879"/>
    </location>
</feature>
<dbReference type="CDD" id="cd14475">
    <property type="entry name" value="SPX_SYG1_like"/>
    <property type="match status" value="1"/>
</dbReference>
<dbReference type="PROSITE" id="PS51382">
    <property type="entry name" value="SPX"/>
    <property type="match status" value="1"/>
</dbReference>
<feature type="transmembrane region" description="Helical" evidence="7">
    <location>
        <begin position="477"/>
        <end position="498"/>
    </location>
</feature>
<keyword evidence="5 7" id="KW-0472">Membrane</keyword>
<feature type="compositionally biased region" description="Basic and acidic residues" evidence="6">
    <location>
        <begin position="930"/>
        <end position="941"/>
    </location>
</feature>
<dbReference type="GO" id="GO:0006817">
    <property type="term" value="P:phosphate ion transport"/>
    <property type="evidence" value="ECO:0007669"/>
    <property type="project" value="TreeGrafter"/>
</dbReference>